<proteinExistence type="inferred from homology"/>
<feature type="domain" description="RNase III" evidence="5">
    <location>
        <begin position="26"/>
        <end position="123"/>
    </location>
</feature>
<evidence type="ECO:0000259" key="5">
    <source>
        <dbReference type="Pfam" id="PF00636"/>
    </source>
</evidence>
<dbReference type="Proteomes" id="UP000188603">
    <property type="component" value="Chromosome"/>
</dbReference>
<dbReference type="CDD" id="cd00593">
    <property type="entry name" value="RIBOc"/>
    <property type="match status" value="1"/>
</dbReference>
<comment type="function">
    <text evidence="4">Involved in correct processing of both the 5' and 3' ends of 23S rRNA precursor. Processes 30S rRNA precursor transcript even in absence of ribonuclease 3 (Rnc); Rnc processes 30S rRNA into smaller rRNA precursors.</text>
</comment>
<dbReference type="KEGG" id="ntr:B0W44_00575"/>
<comment type="subunit">
    <text evidence="4">Homodimer.</text>
</comment>
<keyword evidence="4" id="KW-0963">Cytoplasm</keyword>
<dbReference type="Gene3D" id="1.10.1520.10">
    <property type="entry name" value="Ribonuclease III domain"/>
    <property type="match status" value="1"/>
</dbReference>
<dbReference type="InterPro" id="IPR008226">
    <property type="entry name" value="Mini3_fam"/>
</dbReference>
<reference evidence="6 7" key="1">
    <citation type="journal article" date="2015" name="Int. J. Syst. Evol. Microbiol.">
        <title>Novibacillus thermophilus gen. nov., sp. nov., a Gram-staining-negative and moderately thermophilic member of the family Thermoactinomycetaceae.</title>
        <authorList>
            <person name="Yang G."/>
            <person name="Chen J."/>
            <person name="Zhou S."/>
        </authorList>
    </citation>
    <scope>NUCLEOTIDE SEQUENCE [LARGE SCALE GENOMIC DNA]</scope>
    <source>
        <strain evidence="6 7">SG-1</strain>
    </source>
</reference>
<comment type="cofactor">
    <cofactor evidence="4">
        <name>Mg(2+)</name>
        <dbReference type="ChEBI" id="CHEBI:18420"/>
    </cofactor>
</comment>
<evidence type="ECO:0000256" key="4">
    <source>
        <dbReference type="HAMAP-Rule" id="MF_01468"/>
    </source>
</evidence>
<dbReference type="EC" id="3.1.26.-" evidence="4"/>
<gene>
    <name evidence="4" type="primary">mrnC</name>
    <name evidence="6" type="ORF">B0W44_00575</name>
</gene>
<dbReference type="PIRSF" id="PIRSF005520">
    <property type="entry name" value="UCP005520"/>
    <property type="match status" value="1"/>
</dbReference>
<comment type="subcellular location">
    <subcellularLocation>
        <location evidence="4">Cytoplasm</location>
    </subcellularLocation>
</comment>
<keyword evidence="3 4" id="KW-0378">Hydrolase</keyword>
<protein>
    <recommendedName>
        <fullName evidence="4">Mini-ribonuclease 3</fullName>
        <shortName evidence="4">Mini-3</shortName>
        <shortName evidence="4">Mini-RNase 3</shortName>
        <ecNumber evidence="4">3.1.26.-</ecNumber>
    </recommendedName>
    <alternativeName>
        <fullName evidence="4">Mini-RNase III</fullName>
        <shortName evidence="4">Mini-III</shortName>
    </alternativeName>
</protein>
<dbReference type="PANTHER" id="PTHR34276:SF1">
    <property type="entry name" value="MINI-RIBONUCLEASE 3"/>
    <property type="match status" value="1"/>
</dbReference>
<accession>A0A1U9K394</accession>
<keyword evidence="1 4" id="KW-0540">Nuclease</keyword>
<evidence type="ECO:0000313" key="6">
    <source>
        <dbReference type="EMBL" id="AQS54509.1"/>
    </source>
</evidence>
<comment type="similarity">
    <text evidence="4">Belongs to the MrnC RNase family.</text>
</comment>
<dbReference type="PANTHER" id="PTHR34276">
    <property type="entry name" value="MINI-RIBONUCLEASE 3"/>
    <property type="match status" value="1"/>
</dbReference>
<sequence>MTFSFDKVGVVPGDDVRPVRVDHPLSLAYIGDAVWELYVRYHLLACGIVKPGDLQKESIRFVSAKAQAEALKRLMPELTEKERDIVRRGRNAKSKTTPKHAGVHEYRHSTAVEALVGYLYLTDQVKRLSQIMEQVIDTVEKERKRTDE</sequence>
<evidence type="ECO:0000256" key="3">
    <source>
        <dbReference type="ARBA" id="ARBA00022801"/>
    </source>
</evidence>
<dbReference type="SUPFAM" id="SSF69065">
    <property type="entry name" value="RNase III domain-like"/>
    <property type="match status" value="1"/>
</dbReference>
<dbReference type="STRING" id="1471761.B0W44_00575"/>
<dbReference type="GO" id="GO:0019843">
    <property type="term" value="F:rRNA binding"/>
    <property type="evidence" value="ECO:0007669"/>
    <property type="project" value="UniProtKB-UniRule"/>
</dbReference>
<dbReference type="AlphaFoldDB" id="A0A1U9K394"/>
<keyword evidence="4" id="KW-0460">Magnesium</keyword>
<dbReference type="GO" id="GO:0005737">
    <property type="term" value="C:cytoplasm"/>
    <property type="evidence" value="ECO:0007669"/>
    <property type="project" value="UniProtKB-SubCell"/>
</dbReference>
<evidence type="ECO:0000313" key="7">
    <source>
        <dbReference type="Proteomes" id="UP000188603"/>
    </source>
</evidence>
<dbReference type="EMBL" id="CP019699">
    <property type="protein sequence ID" value="AQS54509.1"/>
    <property type="molecule type" value="Genomic_DNA"/>
</dbReference>
<keyword evidence="4" id="KW-0698">rRNA processing</keyword>
<dbReference type="GO" id="GO:0004525">
    <property type="term" value="F:ribonuclease III activity"/>
    <property type="evidence" value="ECO:0007669"/>
    <property type="project" value="InterPro"/>
</dbReference>
<dbReference type="GO" id="GO:0006364">
    <property type="term" value="P:rRNA processing"/>
    <property type="evidence" value="ECO:0007669"/>
    <property type="project" value="UniProtKB-UniRule"/>
</dbReference>
<keyword evidence="7" id="KW-1185">Reference proteome</keyword>
<evidence type="ECO:0000256" key="1">
    <source>
        <dbReference type="ARBA" id="ARBA00022722"/>
    </source>
</evidence>
<keyword evidence="2 4" id="KW-0255">Endonuclease</keyword>
<dbReference type="HAMAP" id="MF_01468">
    <property type="entry name" value="RNase_Mini_III"/>
    <property type="match status" value="1"/>
</dbReference>
<dbReference type="OrthoDB" id="46571at2"/>
<keyword evidence="4" id="KW-0690">Ribosome biogenesis</keyword>
<keyword evidence="4" id="KW-0699">rRNA-binding</keyword>
<dbReference type="InterPro" id="IPR036389">
    <property type="entry name" value="RNase_III_sf"/>
</dbReference>
<evidence type="ECO:0000256" key="2">
    <source>
        <dbReference type="ARBA" id="ARBA00022759"/>
    </source>
</evidence>
<dbReference type="InterPro" id="IPR000999">
    <property type="entry name" value="RNase_III_dom"/>
</dbReference>
<organism evidence="6 7">
    <name type="scientific">Novibacillus thermophilus</name>
    <dbReference type="NCBI Taxonomy" id="1471761"/>
    <lineage>
        <taxon>Bacteria</taxon>
        <taxon>Bacillati</taxon>
        <taxon>Bacillota</taxon>
        <taxon>Bacilli</taxon>
        <taxon>Bacillales</taxon>
        <taxon>Thermoactinomycetaceae</taxon>
        <taxon>Novibacillus</taxon>
    </lineage>
</organism>
<name>A0A1U9K394_9BACL</name>
<keyword evidence="4" id="KW-0694">RNA-binding</keyword>
<feature type="active site" evidence="4">
    <location>
        <position position="32"/>
    </location>
</feature>
<dbReference type="RefSeq" id="WP_077718328.1">
    <property type="nucleotide sequence ID" value="NZ_CP019699.1"/>
</dbReference>
<dbReference type="Pfam" id="PF00636">
    <property type="entry name" value="Ribonuclease_3"/>
    <property type="match status" value="1"/>
</dbReference>